<name>A0A3E1NRR2_9BACT</name>
<sequence>MEVSTVPVSATTDEHIAIKGKDIVIIGLQPWYYDIGSNCKNIAMQFAQHNRVLYVNLPINRKTYYSKKKDAGIRKHFNIIKNGGSKIKLIKRNMWEFYPTSIVESLNWLPSTTAFKTLNYINNKRFANDIKYAVNYLHFENIILFNDNDIFNGLFLKELLTPSLYVYYCRDFLQGYDYWRKHCRKLEPELIRKADTIVANSTFYSDYCATINPNSYYIGQGCNTAIFNHLDNHELPEDMRSIGRPVIGYIGSIDSARLDARIIETIAKYNPGWNVVLVGPEDDQFAQSSVHQLPNVHFLGKKPLQQLPAYVAAFDVCINPQLQNQITQGNYPLKIDEYLAMGKPVVATRTKAMQLFEPYTWLANEPADYPALVERALVQNSETVKEARIAFAKSHSWENSMSELYKAISKHLKN</sequence>
<gene>
    <name evidence="1" type="ORF">DXN05_04145</name>
</gene>
<dbReference type="GO" id="GO:0016740">
    <property type="term" value="F:transferase activity"/>
    <property type="evidence" value="ECO:0007669"/>
    <property type="project" value="UniProtKB-KW"/>
</dbReference>
<dbReference type="Pfam" id="PF13692">
    <property type="entry name" value="Glyco_trans_1_4"/>
    <property type="match status" value="1"/>
</dbReference>
<reference evidence="1 2" key="1">
    <citation type="submission" date="2018-08" db="EMBL/GenBank/DDBJ databases">
        <title>Chitinophagaceae sp. K23C18032701, a novel bacterium isolated from forest soil.</title>
        <authorList>
            <person name="Wang C."/>
        </authorList>
    </citation>
    <scope>NUCLEOTIDE SEQUENCE [LARGE SCALE GENOMIC DNA]</scope>
    <source>
        <strain evidence="1 2">K23C18032701</strain>
    </source>
</reference>
<dbReference type="Proteomes" id="UP000261284">
    <property type="component" value="Unassembled WGS sequence"/>
</dbReference>
<evidence type="ECO:0000313" key="1">
    <source>
        <dbReference type="EMBL" id="RFM30629.1"/>
    </source>
</evidence>
<keyword evidence="2" id="KW-1185">Reference proteome</keyword>
<dbReference type="Gene3D" id="3.40.50.11010">
    <property type="match status" value="1"/>
</dbReference>
<proteinExistence type="predicted"/>
<organism evidence="1 2">
    <name type="scientific">Deminuibacter soli</name>
    <dbReference type="NCBI Taxonomy" id="2291815"/>
    <lineage>
        <taxon>Bacteria</taxon>
        <taxon>Pseudomonadati</taxon>
        <taxon>Bacteroidota</taxon>
        <taxon>Chitinophagia</taxon>
        <taxon>Chitinophagales</taxon>
        <taxon>Chitinophagaceae</taxon>
        <taxon>Deminuibacter</taxon>
    </lineage>
</organism>
<comment type="caution">
    <text evidence="1">The sequence shown here is derived from an EMBL/GenBank/DDBJ whole genome shotgun (WGS) entry which is preliminary data.</text>
</comment>
<evidence type="ECO:0000313" key="2">
    <source>
        <dbReference type="Proteomes" id="UP000261284"/>
    </source>
</evidence>
<dbReference type="SUPFAM" id="SSF53756">
    <property type="entry name" value="UDP-Glycosyltransferase/glycogen phosphorylase"/>
    <property type="match status" value="1"/>
</dbReference>
<accession>A0A3E1NRR2</accession>
<protein>
    <submittedName>
        <fullName evidence="1">Glycosyltransferase family 1 protein</fullName>
    </submittedName>
</protein>
<dbReference type="AlphaFoldDB" id="A0A3E1NRR2"/>
<dbReference type="PANTHER" id="PTHR12526">
    <property type="entry name" value="GLYCOSYLTRANSFERASE"/>
    <property type="match status" value="1"/>
</dbReference>
<dbReference type="Gene3D" id="3.40.50.2000">
    <property type="entry name" value="Glycogen Phosphorylase B"/>
    <property type="match status" value="1"/>
</dbReference>
<dbReference type="PANTHER" id="PTHR12526:SF630">
    <property type="entry name" value="GLYCOSYLTRANSFERASE"/>
    <property type="match status" value="1"/>
</dbReference>
<dbReference type="OrthoDB" id="9816564at2"/>
<dbReference type="EMBL" id="QTJU01000001">
    <property type="protein sequence ID" value="RFM30629.1"/>
    <property type="molecule type" value="Genomic_DNA"/>
</dbReference>
<keyword evidence="1" id="KW-0808">Transferase</keyword>